<accession>A0ACC2JDS2</accession>
<name>A0ACC2JDS2_9PEZI</name>
<gene>
    <name evidence="1" type="ORF">O1611_g8182</name>
</gene>
<dbReference type="Proteomes" id="UP001153332">
    <property type="component" value="Unassembled WGS sequence"/>
</dbReference>
<proteinExistence type="predicted"/>
<protein>
    <submittedName>
        <fullName evidence="1">Uncharacterized protein</fullName>
    </submittedName>
</protein>
<keyword evidence="2" id="KW-1185">Reference proteome</keyword>
<organism evidence="1 2">
    <name type="scientific">Lasiodiplodia mahajangana</name>
    <dbReference type="NCBI Taxonomy" id="1108764"/>
    <lineage>
        <taxon>Eukaryota</taxon>
        <taxon>Fungi</taxon>
        <taxon>Dikarya</taxon>
        <taxon>Ascomycota</taxon>
        <taxon>Pezizomycotina</taxon>
        <taxon>Dothideomycetes</taxon>
        <taxon>Dothideomycetes incertae sedis</taxon>
        <taxon>Botryosphaeriales</taxon>
        <taxon>Botryosphaeriaceae</taxon>
        <taxon>Lasiodiplodia</taxon>
    </lineage>
</organism>
<sequence length="475" mass="51181">MLKQKPPVTIAYDDDTAPGAYVEYTDSTGGEFVTNVFKRSHQAPHINYALIYNNGSVMSYARSMTEDDIQRYETSLHLQDLVFRDNLTSSLSGNTPAPLTNTSVASPARQRFETLPKSPPLPIVDLTRVFAERLAKIRVRPYINQVLSFLPGLAVSTATHPASSSPSPTPSRAKITERDSTAVDTIFARQNTDQCSATVPCPDGSCCNNNGGCGYGPANCGAGNCTNTCNATAMCGRDSLDGDVSCPLNVCCSYYGYCGTGPEFCSSPEPYAPCQEGFGSCSIVDAPSCGGNSALGRSMASYQVSNSYSRECERITPSQINTTGLTHLILAFVSIDPNTFEIVPVDGLDVPLYTEYTALKTANLETWVSVGGWDFNDPGPTQSTFSDIAASATNRATFIASVESFMKQYGFQGIDIDWEYPGAPDRSGKPDDTENFVTLLKEMRAAYGTSNIQPILLNRAKNNRNSGPGYRISKV</sequence>
<dbReference type="EMBL" id="JAPUUL010002353">
    <property type="protein sequence ID" value="KAJ8125457.1"/>
    <property type="molecule type" value="Genomic_DNA"/>
</dbReference>
<evidence type="ECO:0000313" key="1">
    <source>
        <dbReference type="EMBL" id="KAJ8125457.1"/>
    </source>
</evidence>
<evidence type="ECO:0000313" key="2">
    <source>
        <dbReference type="Proteomes" id="UP001153332"/>
    </source>
</evidence>
<reference evidence="1" key="1">
    <citation type="submission" date="2022-12" db="EMBL/GenBank/DDBJ databases">
        <title>Genome Sequence of Lasiodiplodia mahajangana.</title>
        <authorList>
            <person name="Buettner E."/>
        </authorList>
    </citation>
    <scope>NUCLEOTIDE SEQUENCE</scope>
    <source>
        <strain evidence="1">VT137</strain>
    </source>
</reference>
<comment type="caution">
    <text evidence="1">The sequence shown here is derived from an EMBL/GenBank/DDBJ whole genome shotgun (WGS) entry which is preliminary data.</text>
</comment>